<dbReference type="EMBL" id="JBHULD010000003">
    <property type="protein sequence ID" value="MFD2553062.1"/>
    <property type="molecule type" value="Genomic_DNA"/>
</dbReference>
<evidence type="ECO:0000256" key="6">
    <source>
        <dbReference type="ARBA" id="ARBA00023237"/>
    </source>
</evidence>
<dbReference type="InterPro" id="IPR039426">
    <property type="entry name" value="TonB-dep_rcpt-like"/>
</dbReference>
<protein>
    <submittedName>
        <fullName evidence="9">SusC/RagA family TonB-linked outer membrane protein</fullName>
    </submittedName>
</protein>
<dbReference type="PROSITE" id="PS52016">
    <property type="entry name" value="TONB_DEPENDENT_REC_3"/>
    <property type="match status" value="1"/>
</dbReference>
<keyword evidence="3 7" id="KW-1134">Transmembrane beta strand</keyword>
<keyword evidence="10" id="KW-1185">Reference proteome</keyword>
<dbReference type="NCBIfam" id="TIGR04056">
    <property type="entry name" value="OMP_RagA_SusC"/>
    <property type="match status" value="1"/>
</dbReference>
<name>A0ABW5KZM1_9SPHI</name>
<gene>
    <name evidence="9" type="ORF">ACFSQW_01575</name>
</gene>
<organism evidence="9 10">
    <name type="scientific">Sphingobacterium tabacisoli</name>
    <dbReference type="NCBI Taxonomy" id="2044855"/>
    <lineage>
        <taxon>Bacteria</taxon>
        <taxon>Pseudomonadati</taxon>
        <taxon>Bacteroidota</taxon>
        <taxon>Sphingobacteriia</taxon>
        <taxon>Sphingobacteriales</taxon>
        <taxon>Sphingobacteriaceae</taxon>
        <taxon>Sphingobacterium</taxon>
    </lineage>
</organism>
<feature type="domain" description="TonB-dependent receptor plug" evidence="8">
    <location>
        <begin position="211"/>
        <end position="330"/>
    </location>
</feature>
<evidence type="ECO:0000259" key="8">
    <source>
        <dbReference type="Pfam" id="PF07715"/>
    </source>
</evidence>
<evidence type="ECO:0000256" key="5">
    <source>
        <dbReference type="ARBA" id="ARBA00023136"/>
    </source>
</evidence>
<sequence>MKKFILIMKLVFTGWLLMLLQVSASTYAQKVSMRVKNASLKEVLNQIQQQTKYDFIYDAEQVKSLRPITIQASDRNLTDVLNSCLLGQGFAFTLDNQVVTIRKVDRSAVDERQDLVKGVVMDESGKPLAGVSIRLRSTGANLAQTNRQGEFVLPAAASNQEVVFSFLGYTPKVQLLNPKEVRHIVRMVLEEGELDEVVISTGIFKKVDKSFTGASTTVTAKELQLFGTRNLITSLRNIDPSFNIIESNLYGSDPNRMPEIQIRGNSSIPNIKDLKNESHAELNTPLVILDGFESNLATLLDINENDVESITILKDATATAIYGSRGANGVVVITTKVPTAGKLRVSYGGMINFENPDLSGYTLLKAREKLELERLVGYYSDRNPDKDFSLKQYYNYILSEINRGVETDWLSIPLRTGHGQRHNLRVEGGDSRFRYAASAQYNKIAGVMRGSDRNTFNGGVTITYNYQNIRFRNDTKFKAGKHAQSPYGTFDNYSKQNPYWAPYNEDGQLNLFLGDSGDASSYGFYWNPLPANPLYNATLKTYDRTSSNDILNNTSIEWTIVKGLILRTQLGLVKAMGQSDRFRPAEHTAFANYSLDNVFRKGDYRLSTSNQFGYDAGVNLSFNKTFHKKHTVFGGVDFNLRHSENYRYNFLVEGFSNPKLDFLSMGLQYAKGSTPTGNDKISRAIGFTTNVNYIYDNRYFADMVYRKDGASQFGSKNRYAPFWSFGLGWNVHEEKFLKNNEVINHLKMRGSLGIAGSQNFDPYQAMTSYKYYTGDRYYNWNGAFLLGLGNEQLKWQQTFKKNIGFDAEFLDRKLKVKLDVYEETTKGLISTLNLPASNGFTSYTENVGRVGNKGVESSATVVLLNNPQSFFWSITGGLVRNKNKVLETSEELKKAQATAKARGDIIGNVYEEGYSSKTIWVVPSMGIDPSTGMEVFRGIDGEPTLTWSGRDVVAMGSTEPTLFGNFSTLIRYKDITLNTAFRYSFGAQQYNSTLADKVEVTDYKYNVDQRVFDDRWKEPGDVAAFKGLLVNTPTYKSSRFVQNESLLAISNIHLQYDVRGKAWMRAMRLNMLSVTANMSEPLYLSTIRRERGTSYPFARQYSLGFNVTF</sequence>
<evidence type="ECO:0000256" key="2">
    <source>
        <dbReference type="ARBA" id="ARBA00022448"/>
    </source>
</evidence>
<dbReference type="Gene3D" id="3.55.50.30">
    <property type="match status" value="1"/>
</dbReference>
<dbReference type="Pfam" id="PF07715">
    <property type="entry name" value="Plug"/>
    <property type="match status" value="1"/>
</dbReference>
<keyword evidence="4 7" id="KW-0812">Transmembrane</keyword>
<dbReference type="NCBIfam" id="TIGR04057">
    <property type="entry name" value="SusC_RagA_signa"/>
    <property type="match status" value="1"/>
</dbReference>
<comment type="similarity">
    <text evidence="7">Belongs to the TonB-dependent receptor family.</text>
</comment>
<evidence type="ECO:0000256" key="1">
    <source>
        <dbReference type="ARBA" id="ARBA00004571"/>
    </source>
</evidence>
<dbReference type="InterPro" id="IPR023997">
    <property type="entry name" value="TonB-dep_OMP_SusC/RagA_CS"/>
</dbReference>
<proteinExistence type="inferred from homology"/>
<dbReference type="SUPFAM" id="SSF56935">
    <property type="entry name" value="Porins"/>
    <property type="match status" value="1"/>
</dbReference>
<dbReference type="InterPro" id="IPR036942">
    <property type="entry name" value="Beta-barrel_TonB_sf"/>
</dbReference>
<dbReference type="InterPro" id="IPR008969">
    <property type="entry name" value="CarboxyPept-like_regulatory"/>
</dbReference>
<dbReference type="Gene3D" id="2.170.130.10">
    <property type="entry name" value="TonB-dependent receptor, plug domain"/>
    <property type="match status" value="1"/>
</dbReference>
<dbReference type="SUPFAM" id="SSF49464">
    <property type="entry name" value="Carboxypeptidase regulatory domain-like"/>
    <property type="match status" value="1"/>
</dbReference>
<keyword evidence="5 7" id="KW-0472">Membrane</keyword>
<dbReference type="InterPro" id="IPR012910">
    <property type="entry name" value="Plug_dom"/>
</dbReference>
<keyword evidence="2 7" id="KW-0813">Transport</keyword>
<dbReference type="Pfam" id="PF13715">
    <property type="entry name" value="CarbopepD_reg_2"/>
    <property type="match status" value="1"/>
</dbReference>
<dbReference type="InterPro" id="IPR023996">
    <property type="entry name" value="TonB-dep_OMP_SusC/RagA"/>
</dbReference>
<dbReference type="InterPro" id="IPR037066">
    <property type="entry name" value="Plug_dom_sf"/>
</dbReference>
<comment type="subcellular location">
    <subcellularLocation>
        <location evidence="1 7">Cell outer membrane</location>
        <topology evidence="1 7">Multi-pass membrane protein</topology>
    </subcellularLocation>
</comment>
<reference evidence="10" key="1">
    <citation type="journal article" date="2019" name="Int. J. Syst. Evol. Microbiol.">
        <title>The Global Catalogue of Microorganisms (GCM) 10K type strain sequencing project: providing services to taxonomists for standard genome sequencing and annotation.</title>
        <authorList>
            <consortium name="The Broad Institute Genomics Platform"/>
            <consortium name="The Broad Institute Genome Sequencing Center for Infectious Disease"/>
            <person name="Wu L."/>
            <person name="Ma J."/>
        </authorList>
    </citation>
    <scope>NUCLEOTIDE SEQUENCE [LARGE SCALE GENOMIC DNA]</scope>
    <source>
        <strain evidence="10">KCTC 52298</strain>
    </source>
</reference>
<keyword evidence="6 7" id="KW-0998">Cell outer membrane</keyword>
<dbReference type="Gene3D" id="2.60.40.1120">
    <property type="entry name" value="Carboxypeptidase-like, regulatory domain"/>
    <property type="match status" value="1"/>
</dbReference>
<dbReference type="Gene3D" id="2.40.170.20">
    <property type="entry name" value="TonB-dependent receptor, beta-barrel domain"/>
    <property type="match status" value="1"/>
</dbReference>
<evidence type="ECO:0000256" key="7">
    <source>
        <dbReference type="PROSITE-ProRule" id="PRU01360"/>
    </source>
</evidence>
<dbReference type="Proteomes" id="UP001597440">
    <property type="component" value="Unassembled WGS sequence"/>
</dbReference>
<evidence type="ECO:0000313" key="9">
    <source>
        <dbReference type="EMBL" id="MFD2553062.1"/>
    </source>
</evidence>
<evidence type="ECO:0000256" key="4">
    <source>
        <dbReference type="ARBA" id="ARBA00022692"/>
    </source>
</evidence>
<dbReference type="RefSeq" id="WP_210356361.1">
    <property type="nucleotide sequence ID" value="NZ_JAEQMU010000009.1"/>
</dbReference>
<comment type="caution">
    <text evidence="9">The sequence shown here is derived from an EMBL/GenBank/DDBJ whole genome shotgun (WGS) entry which is preliminary data.</text>
</comment>
<evidence type="ECO:0000313" key="10">
    <source>
        <dbReference type="Proteomes" id="UP001597440"/>
    </source>
</evidence>
<evidence type="ECO:0000256" key="3">
    <source>
        <dbReference type="ARBA" id="ARBA00022452"/>
    </source>
</evidence>
<accession>A0ABW5KZM1</accession>